<name>A0A844G136_9BACT</name>
<dbReference type="InterPro" id="IPR002078">
    <property type="entry name" value="Sigma_54_int"/>
</dbReference>
<keyword evidence="1" id="KW-0547">Nucleotide-binding</keyword>
<dbReference type="Proteomes" id="UP000435649">
    <property type="component" value="Unassembled WGS sequence"/>
</dbReference>
<dbReference type="Gene3D" id="3.40.50.300">
    <property type="entry name" value="P-loop containing nucleotide triphosphate hydrolases"/>
    <property type="match status" value="1"/>
</dbReference>
<dbReference type="Gene3D" id="1.10.8.60">
    <property type="match status" value="1"/>
</dbReference>
<dbReference type="Pfam" id="PF06956">
    <property type="entry name" value="RtcR"/>
    <property type="match status" value="1"/>
</dbReference>
<dbReference type="InterPro" id="IPR025943">
    <property type="entry name" value="Sigma_54_int_dom_ATP-bd_2"/>
</dbReference>
<reference evidence="4 5" key="1">
    <citation type="submission" date="2019-08" db="EMBL/GenBank/DDBJ databases">
        <title>In-depth cultivation of the pig gut microbiome towards novel bacterial diversity and tailored functional studies.</title>
        <authorList>
            <person name="Wylensek D."/>
            <person name="Hitch T.C.A."/>
            <person name="Clavel T."/>
        </authorList>
    </citation>
    <scope>NUCLEOTIDE SEQUENCE [LARGE SCALE GENOMIC DNA]</scope>
    <source>
        <strain evidence="4 5">BBE-744-WT-12</strain>
    </source>
</reference>
<keyword evidence="5" id="KW-1185">Reference proteome</keyword>
<dbReference type="SUPFAM" id="SSF52540">
    <property type="entry name" value="P-loop containing nucleoside triphosphate hydrolases"/>
    <property type="match status" value="1"/>
</dbReference>
<keyword evidence="2" id="KW-0067">ATP-binding</keyword>
<comment type="caution">
    <text evidence="4">The sequence shown here is derived from an EMBL/GenBank/DDBJ whole genome shotgun (WGS) entry which is preliminary data.</text>
</comment>
<feature type="domain" description="Sigma-54 factor interaction" evidence="3">
    <location>
        <begin position="181"/>
        <end position="419"/>
    </location>
</feature>
<organism evidence="4 5">
    <name type="scientific">Victivallis lenta</name>
    <dbReference type="NCBI Taxonomy" id="2606640"/>
    <lineage>
        <taxon>Bacteria</taxon>
        <taxon>Pseudomonadati</taxon>
        <taxon>Lentisphaerota</taxon>
        <taxon>Lentisphaeria</taxon>
        <taxon>Victivallales</taxon>
        <taxon>Victivallaceae</taxon>
        <taxon>Victivallis</taxon>
    </lineage>
</organism>
<dbReference type="Pfam" id="PF00158">
    <property type="entry name" value="Sigma54_activat"/>
    <property type="match status" value="1"/>
</dbReference>
<dbReference type="PANTHER" id="PTHR32071:SF14">
    <property type="entry name" value="TRANSCRIPTIONAL REGULATORY PROTEIN RTCR"/>
    <property type="match status" value="1"/>
</dbReference>
<evidence type="ECO:0000256" key="1">
    <source>
        <dbReference type="ARBA" id="ARBA00022741"/>
    </source>
</evidence>
<protein>
    <submittedName>
        <fullName evidence="4">AAA family ATPase</fullName>
    </submittedName>
</protein>
<evidence type="ECO:0000313" key="5">
    <source>
        <dbReference type="Proteomes" id="UP000435649"/>
    </source>
</evidence>
<dbReference type="PROSITE" id="PS50045">
    <property type="entry name" value="SIGMA54_INTERACT_4"/>
    <property type="match status" value="1"/>
</dbReference>
<dbReference type="GO" id="GO:0003700">
    <property type="term" value="F:DNA-binding transcription factor activity"/>
    <property type="evidence" value="ECO:0007669"/>
    <property type="project" value="InterPro"/>
</dbReference>
<gene>
    <name evidence="4" type="ORF">FYJ85_10035</name>
</gene>
<dbReference type="PROSITE" id="PS00676">
    <property type="entry name" value="SIGMA54_INTERACT_2"/>
    <property type="match status" value="1"/>
</dbReference>
<evidence type="ECO:0000313" key="4">
    <source>
        <dbReference type="EMBL" id="MST97380.1"/>
    </source>
</evidence>
<dbReference type="AlphaFoldDB" id="A0A844G136"/>
<dbReference type="NCBIfam" id="NF038308">
    <property type="entry name" value="RNA_repair_RtcR"/>
    <property type="match status" value="1"/>
</dbReference>
<dbReference type="GO" id="GO:0005524">
    <property type="term" value="F:ATP binding"/>
    <property type="evidence" value="ECO:0007669"/>
    <property type="project" value="UniProtKB-KW"/>
</dbReference>
<dbReference type="Pfam" id="PF25601">
    <property type="entry name" value="AAA_lid_14"/>
    <property type="match status" value="1"/>
</dbReference>
<dbReference type="InterPro" id="IPR003593">
    <property type="entry name" value="AAA+_ATPase"/>
</dbReference>
<dbReference type="CDD" id="cd00009">
    <property type="entry name" value="AAA"/>
    <property type="match status" value="1"/>
</dbReference>
<dbReference type="PIRSF" id="PIRSF037354">
    <property type="entry name" value="Txn_actvtr_RtcR"/>
    <property type="match status" value="1"/>
</dbReference>
<dbReference type="PANTHER" id="PTHR32071">
    <property type="entry name" value="TRANSCRIPTIONAL REGULATORY PROTEIN"/>
    <property type="match status" value="1"/>
</dbReference>
<accession>A0A844G136</accession>
<dbReference type="InterPro" id="IPR017183">
    <property type="entry name" value="Sigma54_dep_tscrpt_act_RtcR"/>
</dbReference>
<dbReference type="InterPro" id="IPR009715">
    <property type="entry name" value="RtcR"/>
</dbReference>
<sequence length="522" mass="58682">MNILVSLLGSTLDNHGRGEGRWGVWRPSVALAMQEELHFDRYYLLYQPDFRALCRRVEEDIRTCSPDTEVIAEAIAFRDPWDFGEVYSKLYDFSREKNFSAEEHDYYIHITTGTHVAQICLFLLNESHHLPGKLIQTQPTRRNCARGSFTVIDLDLSRYDLLAQRFAVERDNDLDFLKSGIATRNARFNGLIETIERVAIRSTEPILLTGPTGAGKSQLARRIYELKKMNGQLKGSFVDVNCATLRGDQAMSGLFGHKKGAFTGAVSDRAGLLKAADGGILFLDEIGELGSDEQAMLLRAVEEKRFLPLGSDREEGSSFQLICGTNRDLNAEVAAGRFRSDLLARIDLWSFELPGLAERREDIEPNLEYELNRYAEKSGKRVTFNREARKRFLEFALAPGNAWPGNFRDLNAMVTRMATLASGGRIDLETVNREIARASGRHPDAEPDAGLASLLGADYAVRYDLFDLAQLKKVVEICRQSKTLAEAGKKLFAVSRRNKSSSNDSDRLSKYLARFGLDFRTL</sequence>
<dbReference type="InterPro" id="IPR027417">
    <property type="entry name" value="P-loop_NTPase"/>
</dbReference>
<dbReference type="SMART" id="SM00382">
    <property type="entry name" value="AAA"/>
    <property type="match status" value="1"/>
</dbReference>
<dbReference type="RefSeq" id="WP_154418288.1">
    <property type="nucleotide sequence ID" value="NZ_VUNS01000009.1"/>
</dbReference>
<dbReference type="InterPro" id="IPR058031">
    <property type="entry name" value="AAA_lid_NorR"/>
</dbReference>
<dbReference type="EMBL" id="VUNS01000009">
    <property type="protein sequence ID" value="MST97380.1"/>
    <property type="molecule type" value="Genomic_DNA"/>
</dbReference>
<proteinExistence type="predicted"/>
<evidence type="ECO:0000259" key="3">
    <source>
        <dbReference type="PROSITE" id="PS50045"/>
    </source>
</evidence>
<evidence type="ECO:0000256" key="2">
    <source>
        <dbReference type="ARBA" id="ARBA00022840"/>
    </source>
</evidence>